<accession>A0AAD6WV74</accession>
<dbReference type="EMBL" id="JARJCM010000145">
    <property type="protein sequence ID" value="KAJ7026030.1"/>
    <property type="molecule type" value="Genomic_DNA"/>
</dbReference>
<evidence type="ECO:0000256" key="1">
    <source>
        <dbReference type="SAM" id="MobiDB-lite"/>
    </source>
</evidence>
<comment type="caution">
    <text evidence="2">The sequence shown here is derived from an EMBL/GenBank/DDBJ whole genome shotgun (WGS) entry which is preliminary data.</text>
</comment>
<evidence type="ECO:0000313" key="2">
    <source>
        <dbReference type="EMBL" id="KAJ7026030.1"/>
    </source>
</evidence>
<proteinExistence type="predicted"/>
<feature type="region of interest" description="Disordered" evidence="1">
    <location>
        <begin position="246"/>
        <end position="275"/>
    </location>
</feature>
<evidence type="ECO:0000313" key="3">
    <source>
        <dbReference type="Proteomes" id="UP001218188"/>
    </source>
</evidence>
<organism evidence="2 3">
    <name type="scientific">Mycena alexandri</name>
    <dbReference type="NCBI Taxonomy" id="1745969"/>
    <lineage>
        <taxon>Eukaryota</taxon>
        <taxon>Fungi</taxon>
        <taxon>Dikarya</taxon>
        <taxon>Basidiomycota</taxon>
        <taxon>Agaricomycotina</taxon>
        <taxon>Agaricomycetes</taxon>
        <taxon>Agaricomycetidae</taxon>
        <taxon>Agaricales</taxon>
        <taxon>Marasmiineae</taxon>
        <taxon>Mycenaceae</taxon>
        <taxon>Mycena</taxon>
    </lineage>
</organism>
<gene>
    <name evidence="2" type="ORF">C8F04DRAFT_966980</name>
</gene>
<name>A0AAD6WV74_9AGAR</name>
<dbReference type="AlphaFoldDB" id="A0AAD6WV74"/>
<sequence>MNGTIPRPPRFRRCDTLPSNLKQDHLSQELRTILQSQETEMWEGQINYAVQQLCLALGAKAWWLRNDVQNAGGGKGKTCAWGGVKAKDLDVRRHVQIYTQAVAAQHRIGARAKWKPMTKQDLLMSGDITEANQTGQRFSTLLWFWRLEDGGALGSEMTEFYRVNWLRAKARVARWTEEKSMVAKEMQWTVKSFQFLGAEWASRVTNAGVDEHGLRAYTKKQVEVWNDFAGHAEVVFKWAKSTSKREQWRQKGPKPMSLTVPSGFGGGDPMSSMVP</sequence>
<keyword evidence="3" id="KW-1185">Reference proteome</keyword>
<protein>
    <submittedName>
        <fullName evidence="2">Uncharacterized protein</fullName>
    </submittedName>
</protein>
<reference evidence="2" key="1">
    <citation type="submission" date="2023-03" db="EMBL/GenBank/DDBJ databases">
        <title>Massive genome expansion in bonnet fungi (Mycena s.s.) driven by repeated elements and novel gene families across ecological guilds.</title>
        <authorList>
            <consortium name="Lawrence Berkeley National Laboratory"/>
            <person name="Harder C.B."/>
            <person name="Miyauchi S."/>
            <person name="Viragh M."/>
            <person name="Kuo A."/>
            <person name="Thoen E."/>
            <person name="Andreopoulos B."/>
            <person name="Lu D."/>
            <person name="Skrede I."/>
            <person name="Drula E."/>
            <person name="Henrissat B."/>
            <person name="Morin E."/>
            <person name="Kohler A."/>
            <person name="Barry K."/>
            <person name="LaButti K."/>
            <person name="Morin E."/>
            <person name="Salamov A."/>
            <person name="Lipzen A."/>
            <person name="Mereny Z."/>
            <person name="Hegedus B."/>
            <person name="Baldrian P."/>
            <person name="Stursova M."/>
            <person name="Weitz H."/>
            <person name="Taylor A."/>
            <person name="Grigoriev I.V."/>
            <person name="Nagy L.G."/>
            <person name="Martin F."/>
            <person name="Kauserud H."/>
        </authorList>
    </citation>
    <scope>NUCLEOTIDE SEQUENCE</scope>
    <source>
        <strain evidence="2">CBHHK200</strain>
    </source>
</reference>
<dbReference type="Proteomes" id="UP001218188">
    <property type="component" value="Unassembled WGS sequence"/>
</dbReference>